<dbReference type="HOGENOM" id="CLU_2837197_0_0_6"/>
<dbReference type="Proteomes" id="UP000005959">
    <property type="component" value="Unassembled WGS sequence"/>
</dbReference>
<feature type="non-terminal residue" evidence="1">
    <location>
        <position position="1"/>
    </location>
</feature>
<dbReference type="EMBL" id="AGCI01000102">
    <property type="protein sequence ID" value="EHM38461.1"/>
    <property type="molecule type" value="Genomic_DNA"/>
</dbReference>
<protein>
    <submittedName>
        <fullName evidence="1">Uncharacterized protein</fullName>
    </submittedName>
</protein>
<evidence type="ECO:0000313" key="1">
    <source>
        <dbReference type="EMBL" id="EHM38461.1"/>
    </source>
</evidence>
<proteinExistence type="predicted"/>
<reference evidence="1 2" key="1">
    <citation type="submission" date="2011-08" db="EMBL/GenBank/DDBJ databases">
        <authorList>
            <person name="Weinstock G."/>
            <person name="Sodergren E."/>
            <person name="Clifton S."/>
            <person name="Fulton L."/>
            <person name="Fulton B."/>
            <person name="Courtney L."/>
            <person name="Fronick C."/>
            <person name="Harrison M."/>
            <person name="Strong C."/>
            <person name="Farmer C."/>
            <person name="Delahaunty K."/>
            <person name="Markovic C."/>
            <person name="Hall O."/>
            <person name="Minx P."/>
            <person name="Tomlinson C."/>
            <person name="Mitreva M."/>
            <person name="Hou S."/>
            <person name="Chen J."/>
            <person name="Wollam A."/>
            <person name="Pepin K.H."/>
            <person name="Johnson M."/>
            <person name="Bhonagiri V."/>
            <person name="Zhang X."/>
            <person name="Suruliraj S."/>
            <person name="Warren W."/>
            <person name="Chinwalla A."/>
            <person name="Mardis E.R."/>
            <person name="Wilson R.K."/>
        </authorList>
    </citation>
    <scope>NUCLEOTIDE SEQUENCE [LARGE SCALE GENOMIC DNA]</scope>
    <source>
        <strain evidence="1 2">ATCC 51873</strain>
    </source>
</reference>
<gene>
    <name evidence="1" type="ORF">HMPREF0454_04341</name>
</gene>
<dbReference type="AlphaFoldDB" id="G9YCK3"/>
<sequence>RLSGNVPEKVKVKTKKTKDKRQNQNDFWFFSLSLGRESRHDRDVVTEFGAPWMGDTKPERRWHLG</sequence>
<organism evidence="1 2">
    <name type="scientific">Hafnia alvei ATCC 51873</name>
    <dbReference type="NCBI Taxonomy" id="1002364"/>
    <lineage>
        <taxon>Bacteria</taxon>
        <taxon>Pseudomonadati</taxon>
        <taxon>Pseudomonadota</taxon>
        <taxon>Gammaproteobacteria</taxon>
        <taxon>Enterobacterales</taxon>
        <taxon>Hafniaceae</taxon>
        <taxon>Hafnia</taxon>
    </lineage>
</organism>
<name>G9YCK3_HAFAL</name>
<comment type="caution">
    <text evidence="1">The sequence shown here is derived from an EMBL/GenBank/DDBJ whole genome shotgun (WGS) entry which is preliminary data.</text>
</comment>
<dbReference type="RefSeq" id="WP_004096261.1">
    <property type="nucleotide sequence ID" value="NZ_JH417552.1"/>
</dbReference>
<accession>G9YCK3</accession>
<evidence type="ECO:0000313" key="2">
    <source>
        <dbReference type="Proteomes" id="UP000005959"/>
    </source>
</evidence>